<proteinExistence type="predicted"/>
<name>A0A9Q3FVE1_9BASI</name>
<dbReference type="EMBL" id="AVOT02048949">
    <property type="protein sequence ID" value="MBW0544146.1"/>
    <property type="molecule type" value="Genomic_DNA"/>
</dbReference>
<evidence type="ECO:0000313" key="2">
    <source>
        <dbReference type="Proteomes" id="UP000765509"/>
    </source>
</evidence>
<keyword evidence="2" id="KW-1185">Reference proteome</keyword>
<protein>
    <submittedName>
        <fullName evidence="1">Uncharacterized protein</fullName>
    </submittedName>
</protein>
<gene>
    <name evidence="1" type="ORF">O181_083861</name>
</gene>
<dbReference type="AlphaFoldDB" id="A0A9Q3FVE1"/>
<dbReference type="Proteomes" id="UP000765509">
    <property type="component" value="Unassembled WGS sequence"/>
</dbReference>
<comment type="caution">
    <text evidence="1">The sequence shown here is derived from an EMBL/GenBank/DDBJ whole genome shotgun (WGS) entry which is preliminary data.</text>
</comment>
<sequence>MPPRRTTKDAVLLKPQRILGIKVITLSWLKLTIMIMNVCILKHPVLNETIHDETPHTSPQNIQAFKEREEIKDDTMGQEYIPVIMPEPDPKVSTSTNVQGIFLSHIEEFGEVFNYHSNITQE</sequence>
<evidence type="ECO:0000313" key="1">
    <source>
        <dbReference type="EMBL" id="MBW0544146.1"/>
    </source>
</evidence>
<organism evidence="1 2">
    <name type="scientific">Austropuccinia psidii MF-1</name>
    <dbReference type="NCBI Taxonomy" id="1389203"/>
    <lineage>
        <taxon>Eukaryota</taxon>
        <taxon>Fungi</taxon>
        <taxon>Dikarya</taxon>
        <taxon>Basidiomycota</taxon>
        <taxon>Pucciniomycotina</taxon>
        <taxon>Pucciniomycetes</taxon>
        <taxon>Pucciniales</taxon>
        <taxon>Sphaerophragmiaceae</taxon>
        <taxon>Austropuccinia</taxon>
    </lineage>
</organism>
<accession>A0A9Q3FVE1</accession>
<reference evidence="1" key="1">
    <citation type="submission" date="2021-03" db="EMBL/GenBank/DDBJ databases">
        <title>Draft genome sequence of rust myrtle Austropuccinia psidii MF-1, a brazilian biotype.</title>
        <authorList>
            <person name="Quecine M.C."/>
            <person name="Pachon D.M.R."/>
            <person name="Bonatelli M.L."/>
            <person name="Correr F.H."/>
            <person name="Franceschini L.M."/>
            <person name="Leite T.F."/>
            <person name="Margarido G.R.A."/>
            <person name="Almeida C.A."/>
            <person name="Ferrarezi J.A."/>
            <person name="Labate C.A."/>
        </authorList>
    </citation>
    <scope>NUCLEOTIDE SEQUENCE</scope>
    <source>
        <strain evidence="1">MF-1</strain>
    </source>
</reference>